<keyword evidence="2 4" id="KW-0479">Metal-binding</keyword>
<dbReference type="InterPro" id="IPR010538">
    <property type="entry name" value="DHOR"/>
</dbReference>
<sequence length="531" mass="57591">MPSYFSRILLAASIVLLLTDHSFAQRDPGVRGGLQNTGGGLQAQGIKIPVPPLIVRNGNTQISDNEKRSFYEGILRAGQLESSCDNCAMVTDGSPAPKNPINGLKELDPIFPQFTTNSNGLGARHNADQCFGCHFQPTLGGSGGFLVPNPVDLAKFGPGAARPPENPQFDLIPHRFGKQNIVPSFEERYGPIREVRFIHKVDANGDFIRDSNGALIADGGVHQLWTVKGISNDPTIPNCSLTQPNFEKQLRQNNLAFRIPLQMTGLGLIDSIQDREILARQAATQGARTALGIAGRPNRSGNDGTITRFGWKAQNKSLTMFSGEAYNVEMGITNELFPTATEEDPACNGPNKPEPNDVTRMDSDDEINQSFFNPLHVLADWMQFTLLMRFTDGPQPAPNPSPSAIRGRQLFSDVGCALCHTPTMQTAPVMNSAVLQNRPVNLFSDLLLHDMGAGLADGVSQGQAGPSEFRTTPLWGVGQRIFFLHDGRTSDLVDAIRAHRSNGSEANAVIGAFSNLQISDKQAILDFLRSL</sequence>
<dbReference type="InterPro" id="IPR009056">
    <property type="entry name" value="Cyt_c-like_dom"/>
</dbReference>
<feature type="domain" description="Cytochrome c" evidence="6">
    <location>
        <begin position="402"/>
        <end position="531"/>
    </location>
</feature>
<reference evidence="7 8" key="1">
    <citation type="submission" date="2020-09" db="EMBL/GenBank/DDBJ databases">
        <title>Complete genomes of bradyrhizobia occurring on native shrubby legumes in Australia.</title>
        <authorList>
            <person name="Lafay B."/>
        </authorList>
    </citation>
    <scope>NUCLEOTIDE SEQUENCE [LARGE SCALE GENOMIC DNA]</scope>
    <source>
        <strain evidence="7 8">BDV5040</strain>
    </source>
</reference>
<organism evidence="7 8">
    <name type="scientific">Bradyrhizobium commune</name>
    <dbReference type="NCBI Taxonomy" id="83627"/>
    <lineage>
        <taxon>Bacteria</taxon>
        <taxon>Pseudomonadati</taxon>
        <taxon>Pseudomonadota</taxon>
        <taxon>Alphaproteobacteria</taxon>
        <taxon>Hyphomicrobiales</taxon>
        <taxon>Nitrobacteraceae</taxon>
        <taxon>Bradyrhizobium</taxon>
    </lineage>
</organism>
<dbReference type="PANTHER" id="PTHR30600">
    <property type="entry name" value="CYTOCHROME C PEROXIDASE-RELATED"/>
    <property type="match status" value="1"/>
</dbReference>
<dbReference type="Gene3D" id="1.10.760.10">
    <property type="entry name" value="Cytochrome c-like domain"/>
    <property type="match status" value="1"/>
</dbReference>
<keyword evidence="8" id="KW-1185">Reference proteome</keyword>
<dbReference type="Proteomes" id="UP000594621">
    <property type="component" value="Chromosome"/>
</dbReference>
<evidence type="ECO:0000313" key="8">
    <source>
        <dbReference type="Proteomes" id="UP000594621"/>
    </source>
</evidence>
<feature type="chain" id="PRO_5032780853" evidence="5">
    <location>
        <begin position="25"/>
        <end position="531"/>
    </location>
</feature>
<dbReference type="GO" id="GO:0009055">
    <property type="term" value="F:electron transfer activity"/>
    <property type="evidence" value="ECO:0007669"/>
    <property type="project" value="InterPro"/>
</dbReference>
<dbReference type="InterPro" id="IPR051395">
    <property type="entry name" value="Cytochrome_c_Peroxidase/MauG"/>
</dbReference>
<dbReference type="AlphaFoldDB" id="A0A7S9D361"/>
<accession>A0A7S9D361</accession>
<evidence type="ECO:0000259" key="6">
    <source>
        <dbReference type="PROSITE" id="PS51007"/>
    </source>
</evidence>
<gene>
    <name evidence="7" type="ORF">IC761_28080</name>
</gene>
<dbReference type="GO" id="GO:0046872">
    <property type="term" value="F:metal ion binding"/>
    <property type="evidence" value="ECO:0007669"/>
    <property type="project" value="UniProtKB-KW"/>
</dbReference>
<proteinExistence type="predicted"/>
<evidence type="ECO:0000256" key="1">
    <source>
        <dbReference type="ARBA" id="ARBA00022617"/>
    </source>
</evidence>
<dbReference type="SUPFAM" id="SSF46626">
    <property type="entry name" value="Cytochrome c"/>
    <property type="match status" value="1"/>
</dbReference>
<evidence type="ECO:0000256" key="4">
    <source>
        <dbReference type="PROSITE-ProRule" id="PRU00433"/>
    </source>
</evidence>
<name>A0A7S9D361_9BRAD</name>
<keyword evidence="1 4" id="KW-0349">Heme</keyword>
<dbReference type="EMBL" id="CP061379">
    <property type="protein sequence ID" value="QPF90326.1"/>
    <property type="molecule type" value="Genomic_DNA"/>
</dbReference>
<dbReference type="GO" id="GO:0020037">
    <property type="term" value="F:heme binding"/>
    <property type="evidence" value="ECO:0007669"/>
    <property type="project" value="InterPro"/>
</dbReference>
<evidence type="ECO:0000256" key="2">
    <source>
        <dbReference type="ARBA" id="ARBA00022723"/>
    </source>
</evidence>
<evidence type="ECO:0000313" key="7">
    <source>
        <dbReference type="EMBL" id="QPF90326.1"/>
    </source>
</evidence>
<evidence type="ECO:0000256" key="5">
    <source>
        <dbReference type="SAM" id="SignalP"/>
    </source>
</evidence>
<feature type="signal peptide" evidence="5">
    <location>
        <begin position="1"/>
        <end position="24"/>
    </location>
</feature>
<dbReference type="GO" id="GO:0004130">
    <property type="term" value="F:cytochrome-c peroxidase activity"/>
    <property type="evidence" value="ECO:0007669"/>
    <property type="project" value="TreeGrafter"/>
</dbReference>
<dbReference type="RefSeq" id="WP_195799917.1">
    <property type="nucleotide sequence ID" value="NZ_CP061379.1"/>
</dbReference>
<evidence type="ECO:0000256" key="3">
    <source>
        <dbReference type="ARBA" id="ARBA00023004"/>
    </source>
</evidence>
<dbReference type="PROSITE" id="PS51007">
    <property type="entry name" value="CYTC"/>
    <property type="match status" value="1"/>
</dbReference>
<dbReference type="KEGG" id="bcou:IC761_28080"/>
<keyword evidence="5" id="KW-0732">Signal</keyword>
<keyword evidence="3 4" id="KW-0408">Iron</keyword>
<dbReference type="PANTHER" id="PTHR30600:SF4">
    <property type="entry name" value="CYTOCHROME C DOMAIN-CONTAINING PROTEIN"/>
    <property type="match status" value="1"/>
</dbReference>
<dbReference type="Pfam" id="PF06537">
    <property type="entry name" value="DHOR"/>
    <property type="match status" value="1"/>
</dbReference>
<dbReference type="InterPro" id="IPR036909">
    <property type="entry name" value="Cyt_c-like_dom_sf"/>
</dbReference>
<protein>
    <submittedName>
        <fullName evidence="7">Thiol oxidoreductase</fullName>
    </submittedName>
</protein>